<feature type="region of interest" description="Disordered" evidence="1">
    <location>
        <begin position="241"/>
        <end position="302"/>
    </location>
</feature>
<dbReference type="Proteomes" id="UP000053257">
    <property type="component" value="Unassembled WGS sequence"/>
</dbReference>
<organism evidence="3 4">
    <name type="scientific">Phlebiopsis gigantea (strain 11061_1 CR5-6)</name>
    <name type="common">White-rot fungus</name>
    <name type="synonym">Peniophora gigantea</name>
    <dbReference type="NCBI Taxonomy" id="745531"/>
    <lineage>
        <taxon>Eukaryota</taxon>
        <taxon>Fungi</taxon>
        <taxon>Dikarya</taxon>
        <taxon>Basidiomycota</taxon>
        <taxon>Agaricomycotina</taxon>
        <taxon>Agaricomycetes</taxon>
        <taxon>Polyporales</taxon>
        <taxon>Phanerochaetaceae</taxon>
        <taxon>Phlebiopsis</taxon>
    </lineage>
</organism>
<proteinExistence type="predicted"/>
<dbReference type="InterPro" id="IPR012816">
    <property type="entry name" value="NADAR"/>
</dbReference>
<feature type="compositionally biased region" description="Pro residues" evidence="1">
    <location>
        <begin position="274"/>
        <end position="288"/>
    </location>
</feature>
<name>A0A0C3S409_PHLG1</name>
<dbReference type="HOGENOM" id="CLU_586743_0_0_1"/>
<dbReference type="Gene3D" id="1.10.357.40">
    <property type="entry name" value="YbiA-like"/>
    <property type="match status" value="1"/>
</dbReference>
<dbReference type="EMBL" id="KN840455">
    <property type="protein sequence ID" value="KIP10381.1"/>
    <property type="molecule type" value="Genomic_DNA"/>
</dbReference>
<feature type="compositionally biased region" description="Pro residues" evidence="1">
    <location>
        <begin position="49"/>
        <end position="63"/>
    </location>
</feature>
<evidence type="ECO:0000259" key="2">
    <source>
        <dbReference type="Pfam" id="PF08719"/>
    </source>
</evidence>
<sequence>MGFAPPPQVSGYPVIPPMPIPTQTVVIPNAMHMSQAPAMYMPIPQAMPPAPGPSATPVIPPIPQTGSGTPFPTATGPPVIPSTPAPFPQPHHHQPAHYVRPPSSDSSSEDADIPQRPATTTAQFALRNLMAQRPESIVFHHHPLPEPPKDVFEYSPYIGLLESLHRPPDDILGHHRSASLPQATGYILTPVGSQAQRPKKQRKGLFRTLSERITGKSRRTPPPEPMMVPVMFAAPPGQVQGFHGPQFDPAHFQPGVVPSTQQGPMFVPSSPGYSPAPPPPPPKTPSPAPSAHSATYSPRRQSGNFAPLRIDLAGELSGLTHLSAHQVHYGNKLFPSAMHAVEAQRFAVSKPDIVEQIRQSNSLDGVRSIVTHNSAFSRPDWDQIVLDVMEDVLYSKFLQHPDLRRLLLGTGGTPLQFIAQQDNFWGDGPLGQGANHLGKALERRTIYFIGLELASKLTGQVLNRAK</sequence>
<reference evidence="3 4" key="1">
    <citation type="journal article" date="2014" name="PLoS Genet.">
        <title>Analysis of the Phlebiopsis gigantea genome, transcriptome and secretome provides insight into its pioneer colonization strategies of wood.</title>
        <authorList>
            <person name="Hori C."/>
            <person name="Ishida T."/>
            <person name="Igarashi K."/>
            <person name="Samejima M."/>
            <person name="Suzuki H."/>
            <person name="Master E."/>
            <person name="Ferreira P."/>
            <person name="Ruiz-Duenas F.J."/>
            <person name="Held B."/>
            <person name="Canessa P."/>
            <person name="Larrondo L.F."/>
            <person name="Schmoll M."/>
            <person name="Druzhinina I.S."/>
            <person name="Kubicek C.P."/>
            <person name="Gaskell J.A."/>
            <person name="Kersten P."/>
            <person name="St John F."/>
            <person name="Glasner J."/>
            <person name="Sabat G."/>
            <person name="Splinter BonDurant S."/>
            <person name="Syed K."/>
            <person name="Yadav J."/>
            <person name="Mgbeahuruike A.C."/>
            <person name="Kovalchuk A."/>
            <person name="Asiegbu F.O."/>
            <person name="Lackner G."/>
            <person name="Hoffmeister D."/>
            <person name="Rencoret J."/>
            <person name="Gutierrez A."/>
            <person name="Sun H."/>
            <person name="Lindquist E."/>
            <person name="Barry K."/>
            <person name="Riley R."/>
            <person name="Grigoriev I.V."/>
            <person name="Henrissat B."/>
            <person name="Kues U."/>
            <person name="Berka R.M."/>
            <person name="Martinez A.T."/>
            <person name="Covert S.F."/>
            <person name="Blanchette R.A."/>
            <person name="Cullen D."/>
        </authorList>
    </citation>
    <scope>NUCLEOTIDE SEQUENCE [LARGE SCALE GENOMIC DNA]</scope>
    <source>
        <strain evidence="3 4">11061_1 CR5-6</strain>
    </source>
</reference>
<protein>
    <recommendedName>
        <fullName evidence="2">NADAR domain-containing protein</fullName>
    </recommendedName>
</protein>
<dbReference type="CDD" id="cd15457">
    <property type="entry name" value="NADAR"/>
    <property type="match status" value="1"/>
</dbReference>
<evidence type="ECO:0000313" key="4">
    <source>
        <dbReference type="Proteomes" id="UP000053257"/>
    </source>
</evidence>
<feature type="region of interest" description="Disordered" evidence="1">
    <location>
        <begin position="49"/>
        <end position="115"/>
    </location>
</feature>
<keyword evidence="4" id="KW-1185">Reference proteome</keyword>
<dbReference type="OrthoDB" id="206452at2759"/>
<feature type="compositionally biased region" description="Low complexity" evidence="1">
    <location>
        <begin position="289"/>
        <end position="298"/>
    </location>
</feature>
<dbReference type="SUPFAM" id="SSF143990">
    <property type="entry name" value="YbiA-like"/>
    <property type="match status" value="1"/>
</dbReference>
<dbReference type="STRING" id="745531.A0A0C3S409"/>
<gene>
    <name evidence="3" type="ORF">PHLGIDRAFT_33912</name>
</gene>
<dbReference type="Pfam" id="PF08719">
    <property type="entry name" value="NADAR"/>
    <property type="match status" value="1"/>
</dbReference>
<evidence type="ECO:0000313" key="3">
    <source>
        <dbReference type="EMBL" id="KIP10381.1"/>
    </source>
</evidence>
<evidence type="ECO:0000256" key="1">
    <source>
        <dbReference type="SAM" id="MobiDB-lite"/>
    </source>
</evidence>
<feature type="region of interest" description="Disordered" evidence="1">
    <location>
        <begin position="193"/>
        <end position="225"/>
    </location>
</feature>
<feature type="domain" description="NADAR" evidence="2">
    <location>
        <begin position="324"/>
        <end position="443"/>
    </location>
</feature>
<accession>A0A0C3S409</accession>
<feature type="compositionally biased region" description="Pro residues" evidence="1">
    <location>
        <begin position="78"/>
        <end position="89"/>
    </location>
</feature>
<dbReference type="AlphaFoldDB" id="A0A0C3S409"/>
<dbReference type="InterPro" id="IPR037238">
    <property type="entry name" value="YbiA-like_sf"/>
</dbReference>